<dbReference type="Pfam" id="PF00733">
    <property type="entry name" value="Asn_synthase"/>
    <property type="match status" value="1"/>
</dbReference>
<dbReference type="NCBIfam" id="TIGR00268">
    <property type="entry name" value="ATP-dependent sacrificial sulfur transferase LarE"/>
    <property type="match status" value="1"/>
</dbReference>
<keyword evidence="4" id="KW-1185">Reference proteome</keyword>
<dbReference type="RefSeq" id="WP_379811747.1">
    <property type="nucleotide sequence ID" value="NZ_JBHUDB010000001.1"/>
</dbReference>
<accession>A0ABD6BXM9</accession>
<comment type="caution">
    <text evidence="3">The sequence shown here is derived from an EMBL/GenBank/DDBJ whole genome shotgun (WGS) entry which is preliminary data.</text>
</comment>
<dbReference type="InterPro" id="IPR052188">
    <property type="entry name" value="Ni-pincer_cofactor_biosynth"/>
</dbReference>
<proteinExistence type="predicted"/>
<feature type="region of interest" description="Disordered" evidence="1">
    <location>
        <begin position="385"/>
        <end position="414"/>
    </location>
</feature>
<name>A0ABD6BXM9_9EURY</name>
<sequence length="414" mass="44127">MTRPSSRVLRGAPVDRVREALRTRDPLPSGRGFAGRIADPPGRSGPVLVRDVLGREPLFVEREPLALDAVDPTAPDNWSFDRGDLADPVSVPAGSVVSRAGVERVWTLPDDGPAEPDHGQAAVDAALDASLNELTTGGDLAVAFSGGVDSAVVAALAHEALGDDAVACTARSETLPAAELEDAERVATEIGITHETATFSELDDPNFVANDDDRCYHCRTMRLGRMYETARELGIDTVCDGTNADDPGEGHRPGLRAVEELDVFSPLLDAGIAKDEVRAIADAYGLSVADKPSMACLSSRIPTGLEVTEERLTRVEKAERVLREWGFEGFRVRDHDGLARVEIAPDELDRALDPAFAEAVHEHLTDVGFEYVTLDMAGYRTGSVSPDGNAEVEGGDNAGADGDSNLDIGRTYPH</sequence>
<dbReference type="Proteomes" id="UP001597185">
    <property type="component" value="Unassembled WGS sequence"/>
</dbReference>
<dbReference type="InterPro" id="IPR005232">
    <property type="entry name" value="LarE"/>
</dbReference>
<dbReference type="InterPro" id="IPR001962">
    <property type="entry name" value="Asn_synthase"/>
</dbReference>
<dbReference type="SUPFAM" id="SSF52402">
    <property type="entry name" value="Adenine nucleotide alpha hydrolases-like"/>
    <property type="match status" value="1"/>
</dbReference>
<evidence type="ECO:0000259" key="2">
    <source>
        <dbReference type="Pfam" id="PF00733"/>
    </source>
</evidence>
<dbReference type="PANTHER" id="PTHR43169">
    <property type="entry name" value="EXSB FAMILY PROTEIN"/>
    <property type="match status" value="1"/>
</dbReference>
<organism evidence="3 4">
    <name type="scientific">Halorubrum laminariae</name>
    <dbReference type="NCBI Taxonomy" id="1433523"/>
    <lineage>
        <taxon>Archaea</taxon>
        <taxon>Methanobacteriati</taxon>
        <taxon>Methanobacteriota</taxon>
        <taxon>Stenosarchaea group</taxon>
        <taxon>Halobacteria</taxon>
        <taxon>Halobacteriales</taxon>
        <taxon>Haloferacaceae</taxon>
        <taxon>Halorubrum</taxon>
    </lineage>
</organism>
<gene>
    <name evidence="3" type="primary">larE</name>
    <name evidence="3" type="ORF">ACFR9T_04345</name>
</gene>
<feature type="region of interest" description="Disordered" evidence="1">
    <location>
        <begin position="1"/>
        <end position="41"/>
    </location>
</feature>
<dbReference type="Gene3D" id="3.40.50.620">
    <property type="entry name" value="HUPs"/>
    <property type="match status" value="1"/>
</dbReference>
<dbReference type="AlphaFoldDB" id="A0ABD6BXM9"/>
<evidence type="ECO:0000256" key="1">
    <source>
        <dbReference type="SAM" id="MobiDB-lite"/>
    </source>
</evidence>
<dbReference type="CDD" id="cd01990">
    <property type="entry name" value="LarE-like"/>
    <property type="match status" value="1"/>
</dbReference>
<reference evidence="3 4" key="1">
    <citation type="journal article" date="2019" name="Int. J. Syst. Evol. Microbiol.">
        <title>The Global Catalogue of Microorganisms (GCM) 10K type strain sequencing project: providing services to taxonomists for standard genome sequencing and annotation.</title>
        <authorList>
            <consortium name="The Broad Institute Genomics Platform"/>
            <consortium name="The Broad Institute Genome Sequencing Center for Infectious Disease"/>
            <person name="Wu L."/>
            <person name="Ma J."/>
        </authorList>
    </citation>
    <scope>NUCLEOTIDE SEQUENCE [LARGE SCALE GENOMIC DNA]</scope>
    <source>
        <strain evidence="3 4">CGMCC 1.12689</strain>
    </source>
</reference>
<keyword evidence="3" id="KW-0808">Transferase</keyword>
<evidence type="ECO:0000313" key="4">
    <source>
        <dbReference type="Proteomes" id="UP001597185"/>
    </source>
</evidence>
<dbReference type="GO" id="GO:0016740">
    <property type="term" value="F:transferase activity"/>
    <property type="evidence" value="ECO:0007669"/>
    <property type="project" value="UniProtKB-KW"/>
</dbReference>
<dbReference type="EMBL" id="JBHUDB010000001">
    <property type="protein sequence ID" value="MFD1569819.1"/>
    <property type="molecule type" value="Genomic_DNA"/>
</dbReference>
<feature type="domain" description="Asparagine synthetase" evidence="2">
    <location>
        <begin position="123"/>
        <end position="203"/>
    </location>
</feature>
<feature type="compositionally biased region" description="Basic and acidic residues" evidence="1">
    <location>
        <begin position="13"/>
        <end position="25"/>
    </location>
</feature>
<dbReference type="PANTHER" id="PTHR43169:SF2">
    <property type="entry name" value="NAD_GMP SYNTHASE DOMAIN-CONTAINING PROTEIN"/>
    <property type="match status" value="1"/>
</dbReference>
<evidence type="ECO:0000313" key="3">
    <source>
        <dbReference type="EMBL" id="MFD1569819.1"/>
    </source>
</evidence>
<dbReference type="InterPro" id="IPR014729">
    <property type="entry name" value="Rossmann-like_a/b/a_fold"/>
</dbReference>
<protein>
    <submittedName>
        <fullName evidence="3">ATP-dependent sacrificial sulfur transferase LarE</fullName>
    </submittedName>
</protein>